<dbReference type="PANTHER" id="PTHR23133:SF2">
    <property type="entry name" value="IMIDAZOLEGLYCEROL-PHOSPHATE DEHYDRATASE"/>
    <property type="match status" value="1"/>
</dbReference>
<evidence type="ECO:0000256" key="4">
    <source>
        <dbReference type="ARBA" id="ARBA00023102"/>
    </source>
</evidence>
<evidence type="ECO:0000256" key="5">
    <source>
        <dbReference type="ARBA" id="ARBA00023239"/>
    </source>
</evidence>
<organism evidence="6">
    <name type="scientific">marine metagenome</name>
    <dbReference type="NCBI Taxonomy" id="408172"/>
    <lineage>
        <taxon>unclassified sequences</taxon>
        <taxon>metagenomes</taxon>
        <taxon>ecological metagenomes</taxon>
    </lineage>
</organism>
<name>A0A382GZI2_9ZZZZ</name>
<evidence type="ECO:0000256" key="3">
    <source>
        <dbReference type="ARBA" id="ARBA00022605"/>
    </source>
</evidence>
<keyword evidence="4" id="KW-0368">Histidine biosynthesis</keyword>
<dbReference type="FunFam" id="3.30.230.40:FF:000003">
    <property type="entry name" value="Imidazoleglycerol-phosphate dehydratase HisB"/>
    <property type="match status" value="1"/>
</dbReference>
<feature type="non-terminal residue" evidence="6">
    <location>
        <position position="183"/>
    </location>
</feature>
<dbReference type="PANTHER" id="PTHR23133">
    <property type="entry name" value="IMIDAZOLEGLYCEROL-PHOSPHATE DEHYDRATASE HIS7"/>
    <property type="match status" value="1"/>
</dbReference>
<dbReference type="FunFam" id="3.30.230.40:FF:000001">
    <property type="entry name" value="Imidazoleglycerol-phosphate dehydratase HisB"/>
    <property type="match status" value="1"/>
</dbReference>
<comment type="pathway">
    <text evidence="1">Amino-acid biosynthesis; L-histidine biosynthesis; L-histidine from 5-phospho-alpha-D-ribose 1-diphosphate: step 6/9.</text>
</comment>
<dbReference type="InterPro" id="IPR020568">
    <property type="entry name" value="Ribosomal_Su5_D2-typ_SF"/>
</dbReference>
<evidence type="ECO:0000256" key="2">
    <source>
        <dbReference type="ARBA" id="ARBA00016664"/>
    </source>
</evidence>
<evidence type="ECO:0000313" key="6">
    <source>
        <dbReference type="EMBL" id="SVB80127.1"/>
    </source>
</evidence>
<gene>
    <name evidence="6" type="ORF">METZ01_LOCUS232981</name>
</gene>
<dbReference type="InterPro" id="IPR020565">
    <property type="entry name" value="ImidazoleglycerP_deHydtase_CS"/>
</dbReference>
<feature type="non-terminal residue" evidence="6">
    <location>
        <position position="1"/>
    </location>
</feature>
<dbReference type="AlphaFoldDB" id="A0A382GZI2"/>
<dbReference type="Pfam" id="PF00475">
    <property type="entry name" value="IGPD"/>
    <property type="match status" value="1"/>
</dbReference>
<protein>
    <recommendedName>
        <fullName evidence="2">Imidazoleglycerol-phosphate dehydratase</fullName>
    </recommendedName>
</protein>
<accession>A0A382GZI2</accession>
<dbReference type="PROSITE" id="PS00955">
    <property type="entry name" value="IGP_DEHYDRATASE_2"/>
    <property type="match status" value="1"/>
</dbReference>
<dbReference type="InterPro" id="IPR000807">
    <property type="entry name" value="ImidazoleglycerolP_deHydtase"/>
</dbReference>
<dbReference type="PROSITE" id="PS00954">
    <property type="entry name" value="IGP_DEHYDRATASE_1"/>
    <property type="match status" value="1"/>
</dbReference>
<dbReference type="SUPFAM" id="SSF54211">
    <property type="entry name" value="Ribosomal protein S5 domain 2-like"/>
    <property type="match status" value="2"/>
</dbReference>
<dbReference type="GO" id="GO:0000105">
    <property type="term" value="P:L-histidine biosynthetic process"/>
    <property type="evidence" value="ECO:0007669"/>
    <property type="project" value="UniProtKB-UniPathway"/>
</dbReference>
<dbReference type="NCBIfam" id="NF002114">
    <property type="entry name" value="PRK00951.2-4"/>
    <property type="match status" value="1"/>
</dbReference>
<dbReference type="InterPro" id="IPR038494">
    <property type="entry name" value="IGPD_sf"/>
</dbReference>
<dbReference type="Gene3D" id="3.30.230.40">
    <property type="entry name" value="Imidazole glycerol phosphate dehydratase, domain 1"/>
    <property type="match status" value="2"/>
</dbReference>
<keyword evidence="5" id="KW-0456">Lyase</keyword>
<dbReference type="CDD" id="cd07914">
    <property type="entry name" value="IGPD"/>
    <property type="match status" value="1"/>
</dbReference>
<keyword evidence="3" id="KW-0028">Amino-acid biosynthesis</keyword>
<dbReference type="GO" id="GO:0004424">
    <property type="term" value="F:imidazoleglycerol-phosphate dehydratase activity"/>
    <property type="evidence" value="ECO:0007669"/>
    <property type="project" value="InterPro"/>
</dbReference>
<dbReference type="EMBL" id="UINC01058169">
    <property type="protein sequence ID" value="SVB80127.1"/>
    <property type="molecule type" value="Genomic_DNA"/>
</dbReference>
<dbReference type="UniPathway" id="UPA00031">
    <property type="reaction ID" value="UER00011"/>
</dbReference>
<reference evidence="6" key="1">
    <citation type="submission" date="2018-05" db="EMBL/GenBank/DDBJ databases">
        <authorList>
            <person name="Lanie J.A."/>
            <person name="Ng W.-L."/>
            <person name="Kazmierczak K.M."/>
            <person name="Andrzejewski T.M."/>
            <person name="Davidsen T.M."/>
            <person name="Wayne K.J."/>
            <person name="Tettelin H."/>
            <person name="Glass J.I."/>
            <person name="Rusch D."/>
            <person name="Podicherti R."/>
            <person name="Tsui H.-C.T."/>
            <person name="Winkler M.E."/>
        </authorList>
    </citation>
    <scope>NUCLEOTIDE SEQUENCE</scope>
</reference>
<proteinExistence type="inferred from homology"/>
<evidence type="ECO:0000256" key="1">
    <source>
        <dbReference type="ARBA" id="ARBA00005047"/>
    </source>
</evidence>
<sequence>VKISLNLDGEGEGKINTGAPFFDHMLELFARHGFFDLSVDASGDVEVDYHHLVEDAGLALGKAVRKALGDRGGIVRYGFFVLPMDETLVTVALDLSNRPHLVYQAEPPVTFVRDFNVNLFKEFFQAFANEAGANLHVRLEYGEEPHHVVEAVFKGFARALDAATRREPRLGGALHGLRRARLL</sequence>
<dbReference type="HAMAP" id="MF_00076">
    <property type="entry name" value="HisB"/>
    <property type="match status" value="1"/>
</dbReference>